<keyword evidence="7 9" id="KW-0378">Hydrolase</keyword>
<dbReference type="GO" id="GO:0005975">
    <property type="term" value="P:carbohydrate metabolic process"/>
    <property type="evidence" value="ECO:0007669"/>
    <property type="project" value="UniProtKB-UniRule"/>
</dbReference>
<dbReference type="GO" id="GO:0017057">
    <property type="term" value="F:6-phosphogluconolactonase activity"/>
    <property type="evidence" value="ECO:0007669"/>
    <property type="project" value="UniProtKB-UniRule"/>
</dbReference>
<keyword evidence="10" id="KW-1185">Reference proteome</keyword>
<evidence type="ECO:0000256" key="5">
    <source>
        <dbReference type="ARBA" id="ARBA00013198"/>
    </source>
</evidence>
<comment type="pathway">
    <text evidence="3 7">Carbohydrate degradation; pentose phosphate pathway; D-ribulose 5-phosphate from D-glucose 6-phosphate (oxidative stage): step 2/3.</text>
</comment>
<dbReference type="RefSeq" id="WP_183498993.1">
    <property type="nucleotide sequence ID" value="NZ_BAABCO010000001.1"/>
</dbReference>
<evidence type="ECO:0000313" key="10">
    <source>
        <dbReference type="Proteomes" id="UP000549113"/>
    </source>
</evidence>
<organism evidence="9 10">
    <name type="scientific">Microbacterium invictum</name>
    <dbReference type="NCBI Taxonomy" id="515415"/>
    <lineage>
        <taxon>Bacteria</taxon>
        <taxon>Bacillati</taxon>
        <taxon>Actinomycetota</taxon>
        <taxon>Actinomycetes</taxon>
        <taxon>Micrococcales</taxon>
        <taxon>Microbacteriaceae</taxon>
        <taxon>Microbacterium</taxon>
    </lineage>
</organism>
<dbReference type="Proteomes" id="UP000549113">
    <property type="component" value="Unassembled WGS sequence"/>
</dbReference>
<dbReference type="NCBIfam" id="TIGR01198">
    <property type="entry name" value="pgl"/>
    <property type="match status" value="1"/>
</dbReference>
<dbReference type="SUPFAM" id="SSF100950">
    <property type="entry name" value="NagB/RpiA/CoA transferase-like"/>
    <property type="match status" value="1"/>
</dbReference>
<dbReference type="InterPro" id="IPR039104">
    <property type="entry name" value="6PGL"/>
</dbReference>
<dbReference type="AlphaFoldDB" id="A0AA40SN68"/>
<evidence type="ECO:0000256" key="4">
    <source>
        <dbReference type="ARBA" id="ARBA00010662"/>
    </source>
</evidence>
<dbReference type="EMBL" id="JACIFH010000001">
    <property type="protein sequence ID" value="MBB4139316.1"/>
    <property type="molecule type" value="Genomic_DNA"/>
</dbReference>
<dbReference type="EC" id="3.1.1.31" evidence="5 7"/>
<dbReference type="Pfam" id="PF01182">
    <property type="entry name" value="Glucosamine_iso"/>
    <property type="match status" value="1"/>
</dbReference>
<dbReference type="InterPro" id="IPR006148">
    <property type="entry name" value="Glc/Gal-6P_isomerase"/>
</dbReference>
<comment type="catalytic activity">
    <reaction evidence="1 7">
        <text>6-phospho-D-glucono-1,5-lactone + H2O = 6-phospho-D-gluconate + H(+)</text>
        <dbReference type="Rhea" id="RHEA:12556"/>
        <dbReference type="ChEBI" id="CHEBI:15377"/>
        <dbReference type="ChEBI" id="CHEBI:15378"/>
        <dbReference type="ChEBI" id="CHEBI:57955"/>
        <dbReference type="ChEBI" id="CHEBI:58759"/>
        <dbReference type="EC" id="3.1.1.31"/>
    </reaction>
</comment>
<dbReference type="PANTHER" id="PTHR11054:SF0">
    <property type="entry name" value="6-PHOSPHOGLUCONOLACTONASE"/>
    <property type="match status" value="1"/>
</dbReference>
<dbReference type="Gene3D" id="3.40.50.1360">
    <property type="match status" value="1"/>
</dbReference>
<evidence type="ECO:0000256" key="3">
    <source>
        <dbReference type="ARBA" id="ARBA00004961"/>
    </source>
</evidence>
<evidence type="ECO:0000259" key="8">
    <source>
        <dbReference type="Pfam" id="PF01182"/>
    </source>
</evidence>
<dbReference type="InterPro" id="IPR005900">
    <property type="entry name" value="6-phosphogluconolactonase_DevB"/>
</dbReference>
<evidence type="ECO:0000256" key="6">
    <source>
        <dbReference type="ARBA" id="ARBA00020337"/>
    </source>
</evidence>
<evidence type="ECO:0000256" key="2">
    <source>
        <dbReference type="ARBA" id="ARBA00002681"/>
    </source>
</evidence>
<sequence>MAEFWTEKRVVISPDAAELVTSVAARFFDRIGKRTGAGKTAHIALTGGVIGTEVLRAIGADPARHDIDWSSVHLWWGDEVFAPWDSAERNHHAARVLLDAIDIPTANVHPMPSSDDVADIDDAASAYAAELARFGDDERAWPTFDVCFLGVGPDAHIAALFPDRAEIQVVDRAVVAVRDSPKPPSLRLTLTRPVLNSSRRVWMVIAGDDKAAALGLALAGASYESVPAAGAKGRKRTILFVDRAAAAQVPAELIDQEY</sequence>
<proteinExistence type="inferred from homology"/>
<feature type="domain" description="Glucosamine/galactosamine-6-phosphate isomerase" evidence="8">
    <location>
        <begin position="14"/>
        <end position="237"/>
    </location>
</feature>
<comment type="function">
    <text evidence="2 7">Hydrolysis of 6-phosphogluconolactone to 6-phosphogluconate.</text>
</comment>
<dbReference type="GO" id="GO:0006098">
    <property type="term" value="P:pentose-phosphate shunt"/>
    <property type="evidence" value="ECO:0007669"/>
    <property type="project" value="InterPro"/>
</dbReference>
<protein>
    <recommendedName>
        <fullName evidence="6 7">6-phosphogluconolactonase</fullName>
        <shortName evidence="7">6PGL</shortName>
        <ecNumber evidence="5 7">3.1.1.31</ecNumber>
    </recommendedName>
</protein>
<comment type="caution">
    <text evidence="9">The sequence shown here is derived from an EMBL/GenBank/DDBJ whole genome shotgun (WGS) entry which is preliminary data.</text>
</comment>
<evidence type="ECO:0000256" key="1">
    <source>
        <dbReference type="ARBA" id="ARBA00000832"/>
    </source>
</evidence>
<reference evidence="9 10" key="1">
    <citation type="submission" date="2020-08" db="EMBL/GenBank/DDBJ databases">
        <title>Sequencing the genomes of 1000 actinobacteria strains.</title>
        <authorList>
            <person name="Klenk H.-P."/>
        </authorList>
    </citation>
    <scope>NUCLEOTIDE SEQUENCE [LARGE SCALE GENOMIC DNA]</scope>
    <source>
        <strain evidence="9 10">DSM 19600</strain>
    </source>
</reference>
<gene>
    <name evidence="7" type="primary">pgl</name>
    <name evidence="9" type="ORF">BKA10_001110</name>
</gene>
<dbReference type="PANTHER" id="PTHR11054">
    <property type="entry name" value="6-PHOSPHOGLUCONOLACTONASE"/>
    <property type="match status" value="1"/>
</dbReference>
<accession>A0AA40SN68</accession>
<comment type="similarity">
    <text evidence="4 7">Belongs to the glucosamine/galactosamine-6-phosphate isomerase family. 6-phosphogluconolactonase subfamily.</text>
</comment>
<name>A0AA40SN68_9MICO</name>
<dbReference type="InterPro" id="IPR037171">
    <property type="entry name" value="NagB/RpiA_transferase-like"/>
</dbReference>
<evidence type="ECO:0000313" key="9">
    <source>
        <dbReference type="EMBL" id="MBB4139316.1"/>
    </source>
</evidence>
<evidence type="ECO:0000256" key="7">
    <source>
        <dbReference type="RuleBase" id="RU365095"/>
    </source>
</evidence>